<gene>
    <name evidence="12" type="ORF">AKO1_007729</name>
</gene>
<comment type="subcellular location">
    <subcellularLocation>
        <location evidence="7">Endomembrane system</location>
        <topology evidence="7">Single-pass membrane protein</topology>
    </subcellularLocation>
    <subcellularLocation>
        <location evidence="1 8">Membrane</location>
        <topology evidence="1 8">Single-pass type I membrane protein</topology>
    </subcellularLocation>
</comment>
<dbReference type="EMBL" id="JAOPGA020000576">
    <property type="protein sequence ID" value="KAL0479535.1"/>
    <property type="molecule type" value="Genomic_DNA"/>
</dbReference>
<dbReference type="InterPro" id="IPR009038">
    <property type="entry name" value="GOLD_dom"/>
</dbReference>
<evidence type="ECO:0000256" key="2">
    <source>
        <dbReference type="ARBA" id="ARBA00007104"/>
    </source>
</evidence>
<dbReference type="AlphaFoldDB" id="A0AAW2YRU9"/>
<dbReference type="InterPro" id="IPR015720">
    <property type="entry name" value="Emp24-like"/>
</dbReference>
<evidence type="ECO:0000259" key="11">
    <source>
        <dbReference type="PROSITE" id="PS50866"/>
    </source>
</evidence>
<evidence type="ECO:0000256" key="4">
    <source>
        <dbReference type="ARBA" id="ARBA00022729"/>
    </source>
</evidence>
<dbReference type="Pfam" id="PF01105">
    <property type="entry name" value="EMP24_GP25L"/>
    <property type="match status" value="1"/>
</dbReference>
<keyword evidence="6 9" id="KW-0472">Membrane</keyword>
<organism evidence="12 13">
    <name type="scientific">Acrasis kona</name>
    <dbReference type="NCBI Taxonomy" id="1008807"/>
    <lineage>
        <taxon>Eukaryota</taxon>
        <taxon>Discoba</taxon>
        <taxon>Heterolobosea</taxon>
        <taxon>Tetramitia</taxon>
        <taxon>Eutetramitia</taxon>
        <taxon>Acrasidae</taxon>
        <taxon>Acrasis</taxon>
    </lineage>
</organism>
<sequence length="201" mass="23049">MSKTVSCLVAFAILATVVQCLTIRIEPRTEQCFYETVSHAGAKIAVYFLVSAGGHLDADFKVTAPNGTVVLQGTHETEKLYNLYAHDEGNYKFCFSNEMSTLTQKTVLFEIYVGDVLDPHLAKEEQHEDRLILSLERLNFGMDQIVTLLKFHKERESSHRDLVEEMNTNVVVWSLVEVIVLVILSIFQVYYLRHFFNIKRN</sequence>
<dbReference type="SMART" id="SM01190">
    <property type="entry name" value="EMP24_GP25L"/>
    <property type="match status" value="1"/>
</dbReference>
<protein>
    <recommendedName>
        <fullName evidence="11">GOLD domain-containing protein</fullName>
    </recommendedName>
</protein>
<feature type="transmembrane region" description="Helical" evidence="9">
    <location>
        <begin position="170"/>
        <end position="192"/>
    </location>
</feature>
<dbReference type="InterPro" id="IPR036598">
    <property type="entry name" value="GOLD_dom_sf"/>
</dbReference>
<feature type="signal peptide" evidence="10">
    <location>
        <begin position="1"/>
        <end position="20"/>
    </location>
</feature>
<evidence type="ECO:0000256" key="8">
    <source>
        <dbReference type="RuleBase" id="RU003827"/>
    </source>
</evidence>
<comment type="caution">
    <text evidence="12">The sequence shown here is derived from an EMBL/GenBank/DDBJ whole genome shotgun (WGS) entry which is preliminary data.</text>
</comment>
<name>A0AAW2YRU9_9EUKA</name>
<dbReference type="PROSITE" id="PS50866">
    <property type="entry name" value="GOLD"/>
    <property type="match status" value="1"/>
</dbReference>
<feature type="chain" id="PRO_5043744339" description="GOLD domain-containing protein" evidence="10">
    <location>
        <begin position="21"/>
        <end position="201"/>
    </location>
</feature>
<evidence type="ECO:0000256" key="3">
    <source>
        <dbReference type="ARBA" id="ARBA00022692"/>
    </source>
</evidence>
<dbReference type="GO" id="GO:0016020">
    <property type="term" value="C:membrane"/>
    <property type="evidence" value="ECO:0007669"/>
    <property type="project" value="UniProtKB-SubCell"/>
</dbReference>
<evidence type="ECO:0000256" key="5">
    <source>
        <dbReference type="ARBA" id="ARBA00022989"/>
    </source>
</evidence>
<evidence type="ECO:0000313" key="12">
    <source>
        <dbReference type="EMBL" id="KAL0479535.1"/>
    </source>
</evidence>
<dbReference type="PANTHER" id="PTHR22811">
    <property type="entry name" value="TRANSMEMBRANE EMP24 DOMAIN-CONTAINING PROTEIN"/>
    <property type="match status" value="1"/>
</dbReference>
<reference evidence="12 13" key="1">
    <citation type="submission" date="2024-03" db="EMBL/GenBank/DDBJ databases">
        <title>The Acrasis kona genome and developmental transcriptomes reveal deep origins of eukaryotic multicellular pathways.</title>
        <authorList>
            <person name="Sheikh S."/>
            <person name="Fu C.-J."/>
            <person name="Brown M.W."/>
            <person name="Baldauf S.L."/>
        </authorList>
    </citation>
    <scope>NUCLEOTIDE SEQUENCE [LARGE SCALE GENOMIC DNA]</scope>
    <source>
        <strain evidence="12 13">ATCC MYA-3509</strain>
    </source>
</reference>
<evidence type="ECO:0000256" key="1">
    <source>
        <dbReference type="ARBA" id="ARBA00004479"/>
    </source>
</evidence>
<keyword evidence="4 10" id="KW-0732">Signal</keyword>
<accession>A0AAW2YRU9</accession>
<keyword evidence="3 8" id="KW-0812">Transmembrane</keyword>
<evidence type="ECO:0000256" key="6">
    <source>
        <dbReference type="ARBA" id="ARBA00023136"/>
    </source>
</evidence>
<evidence type="ECO:0000256" key="9">
    <source>
        <dbReference type="SAM" id="Phobius"/>
    </source>
</evidence>
<dbReference type="Proteomes" id="UP001431209">
    <property type="component" value="Unassembled WGS sequence"/>
</dbReference>
<feature type="domain" description="GOLD" evidence="11">
    <location>
        <begin position="30"/>
        <end position="113"/>
    </location>
</feature>
<dbReference type="SUPFAM" id="SSF101576">
    <property type="entry name" value="Supernatant protein factor (SPF), C-terminal domain"/>
    <property type="match status" value="1"/>
</dbReference>
<keyword evidence="5 9" id="KW-1133">Transmembrane helix</keyword>
<evidence type="ECO:0000313" key="13">
    <source>
        <dbReference type="Proteomes" id="UP001431209"/>
    </source>
</evidence>
<evidence type="ECO:0000256" key="7">
    <source>
        <dbReference type="ARBA" id="ARBA00037847"/>
    </source>
</evidence>
<proteinExistence type="inferred from homology"/>
<dbReference type="GO" id="GO:0012505">
    <property type="term" value="C:endomembrane system"/>
    <property type="evidence" value="ECO:0007669"/>
    <property type="project" value="UniProtKB-SubCell"/>
</dbReference>
<evidence type="ECO:0000256" key="10">
    <source>
        <dbReference type="SAM" id="SignalP"/>
    </source>
</evidence>
<comment type="similarity">
    <text evidence="2 8">Belongs to the EMP24/GP25L family.</text>
</comment>
<keyword evidence="13" id="KW-1185">Reference proteome</keyword>